<dbReference type="PANTHER" id="PTHR43441:SF11">
    <property type="entry name" value="RIBOSOMAL-PROTEIN-SERINE ACETYLTRANSFERASE"/>
    <property type="match status" value="1"/>
</dbReference>
<dbReference type="RefSeq" id="WP_184293230.1">
    <property type="nucleotide sequence ID" value="NZ_JACHJO010000012.1"/>
</dbReference>
<dbReference type="Proteomes" id="UP000536604">
    <property type="component" value="Unassembled WGS sequence"/>
</dbReference>
<keyword evidence="2" id="KW-0808">Transferase</keyword>
<dbReference type="Gene3D" id="3.40.630.30">
    <property type="match status" value="1"/>
</dbReference>
<evidence type="ECO:0000259" key="1">
    <source>
        <dbReference type="PROSITE" id="PS51186"/>
    </source>
</evidence>
<dbReference type="InterPro" id="IPR000182">
    <property type="entry name" value="GNAT_dom"/>
</dbReference>
<evidence type="ECO:0000313" key="3">
    <source>
        <dbReference type="Proteomes" id="UP000536604"/>
    </source>
</evidence>
<keyword evidence="3" id="KW-1185">Reference proteome</keyword>
<proteinExistence type="predicted"/>
<dbReference type="InterPro" id="IPR051908">
    <property type="entry name" value="Ribosomal_N-acetyltransferase"/>
</dbReference>
<dbReference type="SUPFAM" id="SSF55729">
    <property type="entry name" value="Acyl-CoA N-acyltransferases (Nat)"/>
    <property type="match status" value="1"/>
</dbReference>
<gene>
    <name evidence="2" type="ORF">FHS13_003758</name>
</gene>
<accession>A0A841ISB4</accession>
<dbReference type="PROSITE" id="PS51186">
    <property type="entry name" value="GNAT"/>
    <property type="match status" value="1"/>
</dbReference>
<dbReference type="GO" id="GO:0005737">
    <property type="term" value="C:cytoplasm"/>
    <property type="evidence" value="ECO:0007669"/>
    <property type="project" value="TreeGrafter"/>
</dbReference>
<feature type="domain" description="N-acetyltransferase" evidence="1">
    <location>
        <begin position="18"/>
        <end position="189"/>
    </location>
</feature>
<dbReference type="PANTHER" id="PTHR43441">
    <property type="entry name" value="RIBOSOMAL-PROTEIN-SERINE ACETYLTRANSFERASE"/>
    <property type="match status" value="1"/>
</dbReference>
<dbReference type="AlphaFoldDB" id="A0A841ISB4"/>
<reference evidence="2 3" key="1">
    <citation type="submission" date="2020-08" db="EMBL/GenBank/DDBJ databases">
        <title>Genomic Encyclopedia of Type Strains, Phase III (KMG-III): the genomes of soil and plant-associated and newly described type strains.</title>
        <authorList>
            <person name="Whitman W."/>
        </authorList>
    </citation>
    <scope>NUCLEOTIDE SEQUENCE [LARGE SCALE GENOMIC DNA]</scope>
    <source>
        <strain evidence="2 3">CECT 8712</strain>
    </source>
</reference>
<sequence length="219" mass="24164">MITEHLPLYGLRLRTPRLELRLPTLDELGQLASVACAGIHPPEDQPFSEPWTDQPPERLGLSVVQHHLQKAAEWTPQSWSLNLAVLYEGEAVGIQDLGARDFAVARQVHTGSWLGRAHQGKGIGTEMRAAVLHLAFAELGAVSAKTALIEGNARSEGVSRRLGYRHDGVEVISNRGRRALERRMRLSREDWEGHRTVAVAVEGLEACRSFFAAEDADTP</sequence>
<dbReference type="GO" id="GO:0008999">
    <property type="term" value="F:protein-N-terminal-alanine acetyltransferase activity"/>
    <property type="evidence" value="ECO:0007669"/>
    <property type="project" value="TreeGrafter"/>
</dbReference>
<evidence type="ECO:0000313" key="2">
    <source>
        <dbReference type="EMBL" id="MBB6121779.1"/>
    </source>
</evidence>
<dbReference type="GO" id="GO:1990189">
    <property type="term" value="F:protein N-terminal-serine acetyltransferase activity"/>
    <property type="evidence" value="ECO:0007669"/>
    <property type="project" value="TreeGrafter"/>
</dbReference>
<protein>
    <submittedName>
        <fullName evidence="2">RimJ/RimL family protein N-acetyltransferase</fullName>
    </submittedName>
</protein>
<dbReference type="EMBL" id="JACHJO010000012">
    <property type="protein sequence ID" value="MBB6121779.1"/>
    <property type="molecule type" value="Genomic_DNA"/>
</dbReference>
<dbReference type="Pfam" id="PF13302">
    <property type="entry name" value="Acetyltransf_3"/>
    <property type="match status" value="1"/>
</dbReference>
<name>A0A841ISB4_9ACTN</name>
<comment type="caution">
    <text evidence="2">The sequence shown here is derived from an EMBL/GenBank/DDBJ whole genome shotgun (WGS) entry which is preliminary data.</text>
</comment>
<dbReference type="InterPro" id="IPR016181">
    <property type="entry name" value="Acyl_CoA_acyltransferase"/>
</dbReference>
<organism evidence="2 3">
    <name type="scientific">Nocardiopsis algeriensis</name>
    <dbReference type="NCBI Taxonomy" id="1478215"/>
    <lineage>
        <taxon>Bacteria</taxon>
        <taxon>Bacillati</taxon>
        <taxon>Actinomycetota</taxon>
        <taxon>Actinomycetes</taxon>
        <taxon>Streptosporangiales</taxon>
        <taxon>Nocardiopsidaceae</taxon>
        <taxon>Nocardiopsis</taxon>
    </lineage>
</organism>